<gene>
    <name evidence="13" type="ORF">F2Q69_00003786</name>
</gene>
<feature type="region of interest" description="Disordered" evidence="11">
    <location>
        <begin position="1"/>
        <end position="31"/>
    </location>
</feature>
<dbReference type="GO" id="GO:0005634">
    <property type="term" value="C:nucleus"/>
    <property type="evidence" value="ECO:0007669"/>
    <property type="project" value="UniProtKB-SubCell"/>
</dbReference>
<dbReference type="Pfam" id="PF00076">
    <property type="entry name" value="RRM_1"/>
    <property type="match status" value="3"/>
</dbReference>
<dbReference type="EMBL" id="QGKX02001521">
    <property type="protein sequence ID" value="KAF3510930.1"/>
    <property type="molecule type" value="Genomic_DNA"/>
</dbReference>
<keyword evidence="3" id="KW-0507">mRNA processing</keyword>
<dbReference type="SMART" id="SM00360">
    <property type="entry name" value="RRM"/>
    <property type="match status" value="3"/>
</dbReference>
<dbReference type="SUPFAM" id="SSF54928">
    <property type="entry name" value="RNA-binding domain, RBD"/>
    <property type="match status" value="2"/>
</dbReference>
<dbReference type="Proteomes" id="UP000712600">
    <property type="component" value="Unassembled WGS sequence"/>
</dbReference>
<feature type="domain" description="RRM" evidence="12">
    <location>
        <begin position="269"/>
        <end position="349"/>
    </location>
</feature>
<evidence type="ECO:0000256" key="7">
    <source>
        <dbReference type="ARBA" id="ARBA00057395"/>
    </source>
</evidence>
<dbReference type="GO" id="GO:0005829">
    <property type="term" value="C:cytosol"/>
    <property type="evidence" value="ECO:0007669"/>
    <property type="project" value="TreeGrafter"/>
</dbReference>
<dbReference type="FunFam" id="3.30.70.330:FF:000144">
    <property type="entry name" value="Polyadenylate-binding protein RBP47B"/>
    <property type="match status" value="2"/>
</dbReference>
<evidence type="ECO:0000259" key="12">
    <source>
        <dbReference type="PROSITE" id="PS50102"/>
    </source>
</evidence>
<comment type="subunit">
    <text evidence="9">Interacts with the poly(A) tail of mRNA in nucleus.</text>
</comment>
<proteinExistence type="inferred from homology"/>
<dbReference type="InterPro" id="IPR012677">
    <property type="entry name" value="Nucleotide-bd_a/b_plait_sf"/>
</dbReference>
<evidence type="ECO:0000256" key="4">
    <source>
        <dbReference type="ARBA" id="ARBA00022737"/>
    </source>
</evidence>
<organism evidence="13 14">
    <name type="scientific">Brassica cretica</name>
    <name type="common">Mustard</name>
    <dbReference type="NCBI Taxonomy" id="69181"/>
    <lineage>
        <taxon>Eukaryota</taxon>
        <taxon>Viridiplantae</taxon>
        <taxon>Streptophyta</taxon>
        <taxon>Embryophyta</taxon>
        <taxon>Tracheophyta</taxon>
        <taxon>Spermatophyta</taxon>
        <taxon>Magnoliopsida</taxon>
        <taxon>eudicotyledons</taxon>
        <taxon>Gunneridae</taxon>
        <taxon>Pentapetalae</taxon>
        <taxon>rosids</taxon>
        <taxon>malvids</taxon>
        <taxon>Brassicales</taxon>
        <taxon>Brassicaceae</taxon>
        <taxon>Brassiceae</taxon>
        <taxon>Brassica</taxon>
    </lineage>
</organism>
<evidence type="ECO:0000313" key="13">
    <source>
        <dbReference type="EMBL" id="KAF3510930.1"/>
    </source>
</evidence>
<dbReference type="CDD" id="cd12344">
    <property type="entry name" value="RRM1_SECp43_like"/>
    <property type="match status" value="1"/>
</dbReference>
<evidence type="ECO:0000256" key="5">
    <source>
        <dbReference type="ARBA" id="ARBA00022884"/>
    </source>
</evidence>
<protein>
    <recommendedName>
        <fullName evidence="12">RRM domain-containing protein</fullName>
    </recommendedName>
</protein>
<keyword evidence="4" id="KW-0677">Repeat</keyword>
<evidence type="ECO:0000256" key="6">
    <source>
        <dbReference type="ARBA" id="ARBA00023242"/>
    </source>
</evidence>
<sequence length="579" mass="64819">MQTTNGSDSSLATPGGTTPPPPQQWQQQQQQHWMAAMQYPGAAAMMMMQQQQQMMMYPHQYVPYNYQQHPQFQYASYHQQQEHKTHERGSGDDVKTLWIGDLLHWMDETYLHTCFSHTGEVSSVKVIRNKLTCQSEGYGFVEFLTRAAAEEVLQNFNGSVMPNSEQLFRLNWASFSTGEKRAVENGPELSIFVGDLSPDVTDTLLQELFVERYPSVKSAKVVIDSNTGRSKGYGFVRFGDESERSRALTEMNGAYCSNRQMRVGVATPKRAVANHHPSQDVTDTLLQELFVERYPSVKSAKVVIDSNTGRSKGYGFVRFGDESERSRALTEMNGAYCSNRQMRVGVATPKRAVANHHPSQAVIVAGGHGANGFMAHGSQSDGESNNSTSADDAIQSLNGTVIGKNTVRLSWGRTPNKQVNILLPVDLCLKWRMAHQGERVRALRLTPWRKALALKKLLVNATIDSRTTYATIDSLDWKEFGFIPGLARFTYSAPYARLEYARLLAMARALRNPPSPRRYMAMEPLPDGEETQGSSGMEDTHNEDKVTTMEDMLTTTTPTTILPSLEDKKRINFIMAMVA</sequence>
<dbReference type="InterPro" id="IPR035979">
    <property type="entry name" value="RBD_domain_sf"/>
</dbReference>
<feature type="region of interest" description="Disordered" evidence="11">
    <location>
        <begin position="517"/>
        <end position="541"/>
    </location>
</feature>
<dbReference type="CDD" id="cd12345">
    <property type="entry name" value="RRM2_SECp43_like"/>
    <property type="match status" value="2"/>
</dbReference>
<dbReference type="GO" id="GO:0006397">
    <property type="term" value="P:mRNA processing"/>
    <property type="evidence" value="ECO:0007669"/>
    <property type="project" value="UniProtKB-KW"/>
</dbReference>
<dbReference type="GO" id="GO:0003729">
    <property type="term" value="F:mRNA binding"/>
    <property type="evidence" value="ECO:0007669"/>
    <property type="project" value="InterPro"/>
</dbReference>
<feature type="domain" description="RRM" evidence="12">
    <location>
        <begin position="189"/>
        <end position="268"/>
    </location>
</feature>
<evidence type="ECO:0000256" key="2">
    <source>
        <dbReference type="ARBA" id="ARBA00004463"/>
    </source>
</evidence>
<accession>A0A8S9P6Q6</accession>
<dbReference type="PROSITE" id="PS50102">
    <property type="entry name" value="RRM"/>
    <property type="match status" value="3"/>
</dbReference>
<keyword evidence="5 10" id="KW-0694">RNA-binding</keyword>
<comment type="similarity">
    <text evidence="8">Belongs to the polyadenylate-binding RBP47 family.</text>
</comment>
<name>A0A8S9P6Q6_BRACR</name>
<evidence type="ECO:0000256" key="9">
    <source>
        <dbReference type="ARBA" id="ARBA00063471"/>
    </source>
</evidence>
<dbReference type="AlphaFoldDB" id="A0A8S9P6Q6"/>
<evidence type="ECO:0000256" key="3">
    <source>
        <dbReference type="ARBA" id="ARBA00022664"/>
    </source>
</evidence>
<feature type="compositionally biased region" description="Polar residues" evidence="11">
    <location>
        <begin position="1"/>
        <end position="16"/>
    </location>
</feature>
<evidence type="ECO:0000313" key="14">
    <source>
        <dbReference type="Proteomes" id="UP000712600"/>
    </source>
</evidence>
<dbReference type="InterPro" id="IPR050825">
    <property type="entry name" value="RBM42_RBP45_47-like"/>
</dbReference>
<dbReference type="PANTHER" id="PTHR47640:SF65">
    <property type="entry name" value="RRM DOMAIN-CONTAINING PROTEIN"/>
    <property type="match status" value="1"/>
</dbReference>
<dbReference type="Gene3D" id="3.30.70.330">
    <property type="match status" value="3"/>
</dbReference>
<dbReference type="FunFam" id="3.30.70.330:FF:000103">
    <property type="entry name" value="Polyadenylate-binding protein RBP47B"/>
    <property type="match status" value="1"/>
</dbReference>
<comment type="subcellular location">
    <subcellularLocation>
        <location evidence="2">Cytoplasmic granule</location>
    </subcellularLocation>
    <subcellularLocation>
        <location evidence="1">Nucleus</location>
    </subcellularLocation>
</comment>
<evidence type="ECO:0000256" key="1">
    <source>
        <dbReference type="ARBA" id="ARBA00004123"/>
    </source>
</evidence>
<evidence type="ECO:0000256" key="10">
    <source>
        <dbReference type="PROSITE-ProRule" id="PRU00176"/>
    </source>
</evidence>
<keyword evidence="6" id="KW-0539">Nucleus</keyword>
<feature type="domain" description="RRM" evidence="12">
    <location>
        <begin position="95"/>
        <end position="175"/>
    </location>
</feature>
<evidence type="ECO:0000256" key="8">
    <source>
        <dbReference type="ARBA" id="ARBA00061069"/>
    </source>
</evidence>
<reference evidence="13" key="1">
    <citation type="submission" date="2019-12" db="EMBL/GenBank/DDBJ databases">
        <title>Genome sequencing and annotation of Brassica cretica.</title>
        <authorList>
            <person name="Studholme D.J."/>
            <person name="Sarris P."/>
        </authorList>
    </citation>
    <scope>NUCLEOTIDE SEQUENCE</scope>
    <source>
        <strain evidence="13">PFS-109/04</strain>
        <tissue evidence="13">Leaf</tissue>
    </source>
</reference>
<evidence type="ECO:0000256" key="11">
    <source>
        <dbReference type="SAM" id="MobiDB-lite"/>
    </source>
</evidence>
<dbReference type="InterPro" id="IPR000504">
    <property type="entry name" value="RRM_dom"/>
</dbReference>
<comment type="function">
    <text evidence="7">Heterogeneous nuclear ribonucleoprotein (hnRNP)-protein binding the poly(A) tail of mRNA and probably involved in some steps of pre-mRNA maturation.</text>
</comment>
<comment type="caution">
    <text evidence="13">The sequence shown here is derived from an EMBL/GenBank/DDBJ whole genome shotgun (WGS) entry which is preliminary data.</text>
</comment>
<dbReference type="PANTHER" id="PTHR47640">
    <property type="entry name" value="TRNA SELENOCYSTEINE 1-ASSOCIATED PROTEIN 1-RELATED-RELATED"/>
    <property type="match status" value="1"/>
</dbReference>